<dbReference type="OrthoDB" id="9861542at2"/>
<gene>
    <name evidence="2" type="ORF">SAMN02745243_01070</name>
</gene>
<protein>
    <recommendedName>
        <fullName evidence="1">SHOCT-like domain-containing protein</fullName>
    </recommendedName>
</protein>
<evidence type="ECO:0000313" key="3">
    <source>
        <dbReference type="Proteomes" id="UP000184301"/>
    </source>
</evidence>
<dbReference type="RefSeq" id="WP_154258453.1">
    <property type="nucleotide sequence ID" value="NZ_FQZY01000013.1"/>
</dbReference>
<evidence type="ECO:0000313" key="2">
    <source>
        <dbReference type="EMBL" id="SHJ65323.1"/>
    </source>
</evidence>
<dbReference type="Pfam" id="PF20612">
    <property type="entry name" value="SHOCT_2"/>
    <property type="match status" value="1"/>
</dbReference>
<accession>A0A1M6L2E5</accession>
<dbReference type="AlphaFoldDB" id="A0A1M6L2E5"/>
<organism evidence="2 3">
    <name type="scientific">Hespellia stercorisuis DSM 15480</name>
    <dbReference type="NCBI Taxonomy" id="1121950"/>
    <lineage>
        <taxon>Bacteria</taxon>
        <taxon>Bacillati</taxon>
        <taxon>Bacillota</taxon>
        <taxon>Clostridia</taxon>
        <taxon>Lachnospirales</taxon>
        <taxon>Lachnospiraceae</taxon>
        <taxon>Hespellia</taxon>
    </lineage>
</organism>
<dbReference type="Proteomes" id="UP000184301">
    <property type="component" value="Unassembled WGS sequence"/>
</dbReference>
<dbReference type="InterPro" id="IPR046749">
    <property type="entry name" value="SHOCT_2"/>
</dbReference>
<proteinExistence type="predicted"/>
<keyword evidence="3" id="KW-1185">Reference proteome</keyword>
<evidence type="ECO:0000259" key="1">
    <source>
        <dbReference type="Pfam" id="PF20612"/>
    </source>
</evidence>
<dbReference type="STRING" id="1121950.SAMN02745243_01070"/>
<sequence>MTQDRKTELMKYKAVVAVLRRWLSEGHITIRDYAKLEENLAVKYRVSLCSIWRELP</sequence>
<dbReference type="EMBL" id="FQZY01000013">
    <property type="protein sequence ID" value="SHJ65323.1"/>
    <property type="molecule type" value="Genomic_DNA"/>
</dbReference>
<feature type="domain" description="SHOCT-like" evidence="1">
    <location>
        <begin position="1"/>
        <end position="50"/>
    </location>
</feature>
<reference evidence="2 3" key="1">
    <citation type="submission" date="2016-11" db="EMBL/GenBank/DDBJ databases">
        <authorList>
            <person name="Jaros S."/>
            <person name="Januszkiewicz K."/>
            <person name="Wedrychowicz H."/>
        </authorList>
    </citation>
    <scope>NUCLEOTIDE SEQUENCE [LARGE SCALE GENOMIC DNA]</scope>
    <source>
        <strain evidence="2 3">DSM 15480</strain>
    </source>
</reference>
<name>A0A1M6L2E5_9FIRM</name>